<feature type="domain" description="Pyrrolo-quinoline quinone repeat" evidence="2">
    <location>
        <begin position="215"/>
        <end position="280"/>
    </location>
</feature>
<dbReference type="InterPro" id="IPR018391">
    <property type="entry name" value="PQQ_b-propeller_rpt"/>
</dbReference>
<evidence type="ECO:0000313" key="3">
    <source>
        <dbReference type="EMBL" id="PAU83413.1"/>
    </source>
</evidence>
<dbReference type="SMART" id="SM00564">
    <property type="entry name" value="PQQ"/>
    <property type="match status" value="2"/>
</dbReference>
<evidence type="ECO:0000313" key="4">
    <source>
        <dbReference type="Proteomes" id="UP000218083"/>
    </source>
</evidence>
<feature type="compositionally biased region" description="Basic and acidic residues" evidence="1">
    <location>
        <begin position="15"/>
        <end position="52"/>
    </location>
</feature>
<dbReference type="Gene3D" id="2.130.10.10">
    <property type="entry name" value="YVTN repeat-like/Quinoprotein amine dehydrogenase"/>
    <property type="match status" value="1"/>
</dbReference>
<name>A0A2A2FFU0_9EURY</name>
<keyword evidence="4" id="KW-1185">Reference proteome</keyword>
<organism evidence="3 4">
    <name type="scientific">Halorubrum salipaludis</name>
    <dbReference type="NCBI Taxonomy" id="2032630"/>
    <lineage>
        <taxon>Archaea</taxon>
        <taxon>Methanobacteriati</taxon>
        <taxon>Methanobacteriota</taxon>
        <taxon>Stenosarchaea group</taxon>
        <taxon>Halobacteria</taxon>
        <taxon>Halobacteriales</taxon>
        <taxon>Haloferacaceae</taxon>
        <taxon>Halorubrum</taxon>
    </lineage>
</organism>
<dbReference type="InterPro" id="IPR015943">
    <property type="entry name" value="WD40/YVTN_repeat-like_dom_sf"/>
</dbReference>
<protein>
    <recommendedName>
        <fullName evidence="2">Pyrrolo-quinoline quinone repeat domain-containing protein</fullName>
    </recommendedName>
</protein>
<dbReference type="InterPro" id="IPR011047">
    <property type="entry name" value="Quinoprotein_ADH-like_sf"/>
</dbReference>
<feature type="region of interest" description="Disordered" evidence="1">
    <location>
        <begin position="1"/>
        <end position="140"/>
    </location>
</feature>
<dbReference type="InterPro" id="IPR002372">
    <property type="entry name" value="PQQ_rpt_dom"/>
</dbReference>
<gene>
    <name evidence="3" type="ORF">CK500_10215</name>
</gene>
<feature type="domain" description="Pyrrolo-quinoline quinone repeat" evidence="2">
    <location>
        <begin position="165"/>
        <end position="208"/>
    </location>
</feature>
<dbReference type="AlphaFoldDB" id="A0A2A2FFU0"/>
<dbReference type="Pfam" id="PF13360">
    <property type="entry name" value="PQQ_2"/>
    <property type="match status" value="2"/>
</dbReference>
<dbReference type="EMBL" id="NSKC01000005">
    <property type="protein sequence ID" value="PAU83413.1"/>
    <property type="molecule type" value="Genomic_DNA"/>
</dbReference>
<proteinExistence type="predicted"/>
<sequence>MGARRRRRRDGNGIVDRRTPDRGGGRREGDDRRGGSRDRGDEQRRLREPADRSHRRRSVGAIGQLDGATRSVPTQPRGPRRLGRDARRDDRRGRCGRGQRRRVRSRRARAAVVAAAPDRRGDPRRRRRPAVSADRPPGRRVRVRRDTLALAGRRVRILAVRVQNPPRTGVTVDGDRVFAVGGGSLYAIDASSGEALWSYAPDGDPRIAGGSSTLPIATRNHLLLGSRYGDNGRIRAVEKATGELAWSVELSEETAYSPFVVGDHLYAFAFDRAGDDGTLYSLH</sequence>
<feature type="compositionally biased region" description="Basic residues" evidence="1">
    <location>
        <begin position="94"/>
        <end position="109"/>
    </location>
</feature>
<feature type="compositionally biased region" description="Basic and acidic residues" evidence="1">
    <location>
        <begin position="82"/>
        <end position="93"/>
    </location>
</feature>
<comment type="caution">
    <text evidence="3">The sequence shown here is derived from an EMBL/GenBank/DDBJ whole genome shotgun (WGS) entry which is preliminary data.</text>
</comment>
<evidence type="ECO:0000256" key="1">
    <source>
        <dbReference type="SAM" id="MobiDB-lite"/>
    </source>
</evidence>
<dbReference type="Proteomes" id="UP000218083">
    <property type="component" value="Unassembled WGS sequence"/>
</dbReference>
<reference evidence="3 4" key="1">
    <citation type="submission" date="2017-08" db="EMBL/GenBank/DDBJ databases">
        <title>The strain WRN001 was isolated from Binhai saline alkaline soil, Tianjin, China.</title>
        <authorList>
            <person name="Liu D."/>
            <person name="Zhang G."/>
        </authorList>
    </citation>
    <scope>NUCLEOTIDE SEQUENCE [LARGE SCALE GENOMIC DNA]</scope>
    <source>
        <strain evidence="3 4">WN019</strain>
    </source>
</reference>
<evidence type="ECO:0000259" key="2">
    <source>
        <dbReference type="Pfam" id="PF13360"/>
    </source>
</evidence>
<dbReference type="SUPFAM" id="SSF50998">
    <property type="entry name" value="Quinoprotein alcohol dehydrogenase-like"/>
    <property type="match status" value="1"/>
</dbReference>
<accession>A0A2A2FFU0</accession>